<dbReference type="SUPFAM" id="SSF54373">
    <property type="entry name" value="FAD-linked reductases, C-terminal domain"/>
    <property type="match status" value="1"/>
</dbReference>
<dbReference type="InterPro" id="IPR006076">
    <property type="entry name" value="FAD-dep_OxRdtase"/>
</dbReference>
<dbReference type="AlphaFoldDB" id="A0A6J5ESW6"/>
<dbReference type="EC" id="1.5.3.1" evidence="6"/>
<reference evidence="6 7" key="1">
    <citation type="submission" date="2020-04" db="EMBL/GenBank/DDBJ databases">
        <authorList>
            <person name="De Canck E."/>
        </authorList>
    </citation>
    <scope>NUCLEOTIDE SEQUENCE [LARGE SCALE GENOMIC DNA]</scope>
    <source>
        <strain evidence="6 7">LMG 29739</strain>
    </source>
</reference>
<dbReference type="Proteomes" id="UP000494329">
    <property type="component" value="Unassembled WGS sequence"/>
</dbReference>
<accession>A0A6J5ESW6</accession>
<proteinExistence type="predicted"/>
<evidence type="ECO:0000313" key="7">
    <source>
        <dbReference type="Proteomes" id="UP000494329"/>
    </source>
</evidence>
<organism evidence="6 7">
    <name type="scientific">Paraburkholderia solisilvae</name>
    <dbReference type="NCBI Taxonomy" id="624376"/>
    <lineage>
        <taxon>Bacteria</taxon>
        <taxon>Pseudomonadati</taxon>
        <taxon>Pseudomonadota</taxon>
        <taxon>Betaproteobacteria</taxon>
        <taxon>Burkholderiales</taxon>
        <taxon>Burkholderiaceae</taxon>
        <taxon>Paraburkholderia</taxon>
    </lineage>
</organism>
<keyword evidence="4 6" id="KW-0560">Oxidoreductase</keyword>
<name>A0A6J5ESW6_9BURK</name>
<keyword evidence="3" id="KW-0274">FAD</keyword>
<dbReference type="RefSeq" id="WP_175114414.1">
    <property type="nucleotide sequence ID" value="NZ_CADIKF010000056.1"/>
</dbReference>
<dbReference type="GO" id="GO:0050660">
    <property type="term" value="F:flavin adenine dinucleotide binding"/>
    <property type="evidence" value="ECO:0007669"/>
    <property type="project" value="InterPro"/>
</dbReference>
<dbReference type="Gene3D" id="3.50.50.60">
    <property type="entry name" value="FAD/NAD(P)-binding domain"/>
    <property type="match status" value="1"/>
</dbReference>
<keyword evidence="2" id="KW-0285">Flavoprotein</keyword>
<comment type="cofactor">
    <cofactor evidence="1">
        <name>FAD</name>
        <dbReference type="ChEBI" id="CHEBI:57692"/>
    </cofactor>
</comment>
<evidence type="ECO:0000256" key="4">
    <source>
        <dbReference type="ARBA" id="ARBA00023002"/>
    </source>
</evidence>
<dbReference type="InterPro" id="IPR045170">
    <property type="entry name" value="MTOX"/>
</dbReference>
<sequence>MENLNVRAFDTLIIGAGSMGMAAGYYLSQAGRKVLLLDAGDPPHDIGAHHGSTRLIRHAYGEGAGYVPLAMRAQQLWLQLERDTGMNVFAGTGVTNIGLAGDPFLQEVQRSAAQHGLRLETLNGPEASKRWPAWQLSAGHVISYEPDAGVLYCERAISGYRKLAIAHGATLRTNTSVTRVELHGDHSVSVVTDNGERFAGRDLIVCAGKWTRSLLAGLGLDVPVARVRKTFAWFESPANAFAPDVFPGFIMESEVGQFYGFPDLDGGGFKIGRHDGGQPVAVDANPAAFGDEPDDLSDLRRFLQRYLPAVGNLRTGRVCEYDMTPDSDFIIDRLPAHPNVQFATGFSGHGFKFASAIGEALAQRVTQGASSVDLSIFRCDRFRGSSA</sequence>
<dbReference type="EMBL" id="CADIKF010000056">
    <property type="protein sequence ID" value="CAB3768286.1"/>
    <property type="molecule type" value="Genomic_DNA"/>
</dbReference>
<dbReference type="Pfam" id="PF01266">
    <property type="entry name" value="DAO"/>
    <property type="match status" value="1"/>
</dbReference>
<dbReference type="PANTHER" id="PTHR10961">
    <property type="entry name" value="PEROXISOMAL SARCOSINE OXIDASE"/>
    <property type="match status" value="1"/>
</dbReference>
<evidence type="ECO:0000313" key="6">
    <source>
        <dbReference type="EMBL" id="CAB3768286.1"/>
    </source>
</evidence>
<dbReference type="GO" id="GO:0005829">
    <property type="term" value="C:cytosol"/>
    <property type="evidence" value="ECO:0007669"/>
    <property type="project" value="TreeGrafter"/>
</dbReference>
<keyword evidence="7" id="KW-1185">Reference proteome</keyword>
<evidence type="ECO:0000256" key="1">
    <source>
        <dbReference type="ARBA" id="ARBA00001974"/>
    </source>
</evidence>
<feature type="domain" description="FAD dependent oxidoreductase" evidence="5">
    <location>
        <begin position="10"/>
        <end position="364"/>
    </location>
</feature>
<dbReference type="PANTHER" id="PTHR10961:SF7">
    <property type="entry name" value="FAD DEPENDENT OXIDOREDUCTASE DOMAIN-CONTAINING PROTEIN"/>
    <property type="match status" value="1"/>
</dbReference>
<dbReference type="Gene3D" id="3.30.9.10">
    <property type="entry name" value="D-Amino Acid Oxidase, subunit A, domain 2"/>
    <property type="match status" value="1"/>
</dbReference>
<evidence type="ECO:0000256" key="3">
    <source>
        <dbReference type="ARBA" id="ARBA00022827"/>
    </source>
</evidence>
<evidence type="ECO:0000256" key="2">
    <source>
        <dbReference type="ARBA" id="ARBA00022630"/>
    </source>
</evidence>
<gene>
    <name evidence="6" type="primary">soxA</name>
    <name evidence="6" type="ORF">LMG29739_05277</name>
</gene>
<dbReference type="NCBIfam" id="NF008425">
    <property type="entry name" value="PRK11259.1"/>
    <property type="match status" value="1"/>
</dbReference>
<dbReference type="SUPFAM" id="SSF51905">
    <property type="entry name" value="FAD/NAD(P)-binding domain"/>
    <property type="match status" value="1"/>
</dbReference>
<protein>
    <submittedName>
        <fullName evidence="6">Monomeric sarcosine oxidase</fullName>
        <ecNumber evidence="6">1.5.3.1</ecNumber>
    </submittedName>
</protein>
<evidence type="ECO:0000259" key="5">
    <source>
        <dbReference type="Pfam" id="PF01266"/>
    </source>
</evidence>
<dbReference type="InterPro" id="IPR036188">
    <property type="entry name" value="FAD/NAD-bd_sf"/>
</dbReference>
<dbReference type="GO" id="GO:0008115">
    <property type="term" value="F:sarcosine oxidase activity"/>
    <property type="evidence" value="ECO:0007669"/>
    <property type="project" value="UniProtKB-EC"/>
</dbReference>